<evidence type="ECO:0000313" key="1">
    <source>
        <dbReference type="EMBL" id="CAD7580461.1"/>
    </source>
</evidence>
<organism evidence="1">
    <name type="scientific">Timema californicum</name>
    <name type="common">California timema</name>
    <name type="synonym">Walking stick</name>
    <dbReference type="NCBI Taxonomy" id="61474"/>
    <lineage>
        <taxon>Eukaryota</taxon>
        <taxon>Metazoa</taxon>
        <taxon>Ecdysozoa</taxon>
        <taxon>Arthropoda</taxon>
        <taxon>Hexapoda</taxon>
        <taxon>Insecta</taxon>
        <taxon>Pterygota</taxon>
        <taxon>Neoptera</taxon>
        <taxon>Polyneoptera</taxon>
        <taxon>Phasmatodea</taxon>
        <taxon>Timematodea</taxon>
        <taxon>Timematoidea</taxon>
        <taxon>Timematidae</taxon>
        <taxon>Timema</taxon>
    </lineage>
</organism>
<sequence>MLAKSGWELVYCGLGLDFLRGADLVRVSVFSHGRGCVGVCVCVCVCVPSDGERSWSALVKEGFGNQINLCRDRGLNPNRQHRSLTPYP</sequence>
<dbReference type="AlphaFoldDB" id="A0A7R9JJJ3"/>
<accession>A0A7R9JJJ3</accession>
<gene>
    <name evidence="1" type="ORF">TCMB3V08_LOCUS12994</name>
</gene>
<dbReference type="EMBL" id="OE200430">
    <property type="protein sequence ID" value="CAD7580461.1"/>
    <property type="molecule type" value="Genomic_DNA"/>
</dbReference>
<reference evidence="1" key="1">
    <citation type="submission" date="2020-11" db="EMBL/GenBank/DDBJ databases">
        <authorList>
            <person name="Tran Van P."/>
        </authorList>
    </citation>
    <scope>NUCLEOTIDE SEQUENCE</scope>
</reference>
<proteinExistence type="predicted"/>
<name>A0A7R9JJJ3_TIMCA</name>
<protein>
    <submittedName>
        <fullName evidence="1">(California timema) hypothetical protein</fullName>
    </submittedName>
</protein>